<name>A0ABQ7J6J9_9APIC</name>
<protein>
    <recommendedName>
        <fullName evidence="3">Phospholipase/carboxylesterase/thioesterase domain-containing protein</fullName>
    </recommendedName>
</protein>
<comment type="caution">
    <text evidence="1">The sequence shown here is derived from an EMBL/GenBank/DDBJ whole genome shotgun (WGS) entry which is preliminary data.</text>
</comment>
<keyword evidence="2" id="KW-1185">Reference proteome</keyword>
<dbReference type="SUPFAM" id="SSF53474">
    <property type="entry name" value="alpha/beta-Hydrolases"/>
    <property type="match status" value="1"/>
</dbReference>
<gene>
    <name evidence="1" type="ORF">IE077_001204</name>
</gene>
<sequence>MAKILYLHGLEVNVSVKHQRLLESAYGNENVKAPNLKTQQTTTLFSLSAILSACLYLLAGRGATHIMLKRSITIAEKAFKSSRSNIIVATSFGAITALQMDIPKCPMLLLAPAHEQYTKYMKIEKPMTIKEFPYVLIIHGCNDSNIPIEDSINLVETSTVGKCRLEIIEDEDKLTTITSEDMRSWVEEVYDRGVQEVMIMAQDGNKLVDPTLFGKDLDFDGT</sequence>
<organism evidence="1 2">
    <name type="scientific">Cardiosporidium cionae</name>
    <dbReference type="NCBI Taxonomy" id="476202"/>
    <lineage>
        <taxon>Eukaryota</taxon>
        <taxon>Sar</taxon>
        <taxon>Alveolata</taxon>
        <taxon>Apicomplexa</taxon>
        <taxon>Aconoidasida</taxon>
        <taxon>Nephromycida</taxon>
        <taxon>Cardiosporidium</taxon>
    </lineage>
</organism>
<dbReference type="Proteomes" id="UP000823046">
    <property type="component" value="Unassembled WGS sequence"/>
</dbReference>
<dbReference type="InterPro" id="IPR029058">
    <property type="entry name" value="AB_hydrolase_fold"/>
</dbReference>
<proteinExistence type="predicted"/>
<dbReference type="Gene3D" id="3.40.50.1820">
    <property type="entry name" value="alpha/beta hydrolase"/>
    <property type="match status" value="1"/>
</dbReference>
<evidence type="ECO:0000313" key="1">
    <source>
        <dbReference type="EMBL" id="KAF8819310.1"/>
    </source>
</evidence>
<reference evidence="1 2" key="1">
    <citation type="journal article" date="2020" name="bioRxiv">
        <title>Metabolic contributions of an alphaproteobacterial endosymbiont in the apicomplexan Cardiosporidium cionae.</title>
        <authorList>
            <person name="Hunter E.S."/>
            <person name="Paight C.J."/>
            <person name="Lane C.E."/>
        </authorList>
    </citation>
    <scope>NUCLEOTIDE SEQUENCE [LARGE SCALE GENOMIC DNA]</scope>
    <source>
        <strain evidence="1">ESH_2018</strain>
    </source>
</reference>
<accession>A0ABQ7J6J9</accession>
<evidence type="ECO:0000313" key="2">
    <source>
        <dbReference type="Proteomes" id="UP000823046"/>
    </source>
</evidence>
<dbReference type="EMBL" id="JADAQX010000830">
    <property type="protein sequence ID" value="KAF8819310.1"/>
    <property type="molecule type" value="Genomic_DNA"/>
</dbReference>
<evidence type="ECO:0008006" key="3">
    <source>
        <dbReference type="Google" id="ProtNLM"/>
    </source>
</evidence>